<accession>A0ABU3KA19</accession>
<organism evidence="1 2">
    <name type="scientific">Candidatus Nitronereus thalassa</name>
    <dbReference type="NCBI Taxonomy" id="3020898"/>
    <lineage>
        <taxon>Bacteria</taxon>
        <taxon>Pseudomonadati</taxon>
        <taxon>Nitrospirota</taxon>
        <taxon>Nitrospiria</taxon>
        <taxon>Nitrospirales</taxon>
        <taxon>Nitrospiraceae</taxon>
        <taxon>Candidatus Nitronereus</taxon>
    </lineage>
</organism>
<dbReference type="InterPro" id="IPR032710">
    <property type="entry name" value="NTF2-like_dom_sf"/>
</dbReference>
<evidence type="ECO:0000313" key="1">
    <source>
        <dbReference type="EMBL" id="MDT7043236.1"/>
    </source>
</evidence>
<evidence type="ECO:0000313" key="2">
    <source>
        <dbReference type="Proteomes" id="UP001250932"/>
    </source>
</evidence>
<gene>
    <name evidence="1" type="ORF">PPG34_12820</name>
</gene>
<keyword evidence="2" id="KW-1185">Reference proteome</keyword>
<protein>
    <submittedName>
        <fullName evidence="1">Uncharacterized protein</fullName>
    </submittedName>
</protein>
<dbReference type="SUPFAM" id="SSF54427">
    <property type="entry name" value="NTF2-like"/>
    <property type="match status" value="1"/>
</dbReference>
<comment type="caution">
    <text evidence="1">The sequence shown here is derived from an EMBL/GenBank/DDBJ whole genome shotgun (WGS) entry which is preliminary data.</text>
</comment>
<dbReference type="PROSITE" id="PS51257">
    <property type="entry name" value="PROKAR_LIPOPROTEIN"/>
    <property type="match status" value="1"/>
</dbReference>
<dbReference type="EMBL" id="JAQOUE010000001">
    <property type="protein sequence ID" value="MDT7043236.1"/>
    <property type="molecule type" value="Genomic_DNA"/>
</dbReference>
<sequence>MRVTKTCSSMVVWVILCVLVLFFSGCKSKPPQYPEDHARFERIVAAIDHLRDAYREKDADALRELMLPLEGLERLQRTIKSDFETYAKIHLDFTIERMMINSGRATVNVRWEGEWQRQGQIVGKTEQGHGVLIWSGKQVILLADIDGDLPFGMAARESLS</sequence>
<dbReference type="RefSeq" id="WP_313833764.1">
    <property type="nucleotide sequence ID" value="NZ_JAQOUE010000001.1"/>
</dbReference>
<name>A0ABU3KA19_9BACT</name>
<dbReference type="Proteomes" id="UP001250932">
    <property type="component" value="Unassembled WGS sequence"/>
</dbReference>
<proteinExistence type="predicted"/>
<reference evidence="1 2" key="1">
    <citation type="journal article" date="2023" name="ISME J.">
        <title>Cultivation and genomic characterization of novel and ubiquitous marine nitrite-oxidizing bacteria from the Nitrospirales.</title>
        <authorList>
            <person name="Mueller A.J."/>
            <person name="Daebeler A."/>
            <person name="Herbold C.W."/>
            <person name="Kirkegaard R.H."/>
            <person name="Daims H."/>
        </authorList>
    </citation>
    <scope>NUCLEOTIDE SEQUENCE [LARGE SCALE GENOMIC DNA]</scope>
    <source>
        <strain evidence="1 2">EB</strain>
    </source>
</reference>